<comment type="function">
    <text evidence="4 19">Catalyzes the conversion of 3-deoxy-D-arabino-heptulosonate 7-phosphate (DAHP) to dehydroquinate (DHQ).</text>
</comment>
<gene>
    <name evidence="19" type="primary">aroB</name>
    <name evidence="25" type="ORF">B9Q54_03490</name>
    <name evidence="23" type="ORF">BU953_02580</name>
    <name evidence="24" type="ORF">BZ274_00675</name>
    <name evidence="26" type="ORF">DSX26_00815</name>
    <name evidence="27" type="ORF">DYU70_01210</name>
    <name evidence="22" type="ORF">ES716_08420</name>
</gene>
<dbReference type="InterPro" id="IPR030963">
    <property type="entry name" value="DHQ_synth_fam"/>
</dbReference>
<reference evidence="26 28" key="1">
    <citation type="submission" date="2018-07" db="EMBL/GenBank/DDBJ databases">
        <authorList>
            <consortium name="NARMS: The National Antimicrobial Resistance Monitoring System"/>
        </authorList>
    </citation>
    <scope>NUCLEOTIDE SEQUENCE [LARGE SCALE GENOMIC DNA]</scope>
    <source>
        <strain evidence="27 31">CVM N17C171</strain>
        <strain evidence="26 28">CVM N17C548</strain>
        <strain evidence="23 32">FSIS1609200</strain>
        <strain evidence="25 30">FSIS1711007</strain>
    </source>
</reference>
<dbReference type="GO" id="GO:0000166">
    <property type="term" value="F:nucleotide binding"/>
    <property type="evidence" value="ECO:0007669"/>
    <property type="project" value="UniProtKB-KW"/>
</dbReference>
<feature type="domain" description="3-dehydroquinate synthase N-terminal" evidence="20">
    <location>
        <begin position="57"/>
        <end position="168"/>
    </location>
</feature>
<keyword evidence="12 19" id="KW-0479">Metal-binding</keyword>
<dbReference type="EMBL" id="AABKAB010000022">
    <property type="protein sequence ID" value="EAH8157928.1"/>
    <property type="molecule type" value="Genomic_DNA"/>
</dbReference>
<dbReference type="NCBIfam" id="TIGR01357">
    <property type="entry name" value="aroB"/>
    <property type="match status" value="1"/>
</dbReference>
<evidence type="ECO:0000313" key="24">
    <source>
        <dbReference type="EMBL" id="EAJ9196717.1"/>
    </source>
</evidence>
<evidence type="ECO:0000313" key="31">
    <source>
        <dbReference type="Proteomes" id="UP000411403"/>
    </source>
</evidence>
<dbReference type="RefSeq" id="WP_002779005.1">
    <property type="nucleotide sequence ID" value="NZ_AANOQZ020000001.1"/>
</dbReference>
<evidence type="ECO:0000256" key="13">
    <source>
        <dbReference type="ARBA" id="ARBA00022741"/>
    </source>
</evidence>
<dbReference type="FunFam" id="3.40.50.1970:FF:000007">
    <property type="entry name" value="Pentafunctional AROM polypeptide"/>
    <property type="match status" value="1"/>
</dbReference>
<feature type="binding site" evidence="19">
    <location>
        <begin position="60"/>
        <end position="65"/>
    </location>
    <ligand>
        <name>NAD(+)</name>
        <dbReference type="ChEBI" id="CHEBI:57540"/>
    </ligand>
</feature>
<dbReference type="EMBL" id="AACGUZ010000004">
    <property type="protein sequence ID" value="EAK5103335.1"/>
    <property type="molecule type" value="Genomic_DNA"/>
</dbReference>
<dbReference type="EMBL" id="AABUYW010000003">
    <property type="protein sequence ID" value="EAJ1076515.1"/>
    <property type="molecule type" value="Genomic_DNA"/>
</dbReference>
<comment type="cofactor">
    <cofactor evidence="2 19">
        <name>NAD(+)</name>
        <dbReference type="ChEBI" id="CHEBI:57540"/>
    </cofactor>
</comment>
<evidence type="ECO:0000256" key="5">
    <source>
        <dbReference type="ARBA" id="ARBA00004496"/>
    </source>
</evidence>
<feature type="binding site" evidence="19">
    <location>
        <position position="131"/>
    </location>
    <ligand>
        <name>NAD(+)</name>
        <dbReference type="ChEBI" id="CHEBI:57540"/>
    </ligand>
</feature>
<proteinExistence type="inferred from homology"/>
<dbReference type="HAMAP" id="MF_00110">
    <property type="entry name" value="DHQ_synthase"/>
    <property type="match status" value="1"/>
</dbReference>
<evidence type="ECO:0000256" key="1">
    <source>
        <dbReference type="ARBA" id="ARBA00001393"/>
    </source>
</evidence>
<feature type="binding site" evidence="19">
    <location>
        <begin position="118"/>
        <end position="119"/>
    </location>
    <ligand>
        <name>NAD(+)</name>
        <dbReference type="ChEBI" id="CHEBI:57540"/>
    </ligand>
</feature>
<dbReference type="InterPro" id="IPR030960">
    <property type="entry name" value="DHQS/DOIS_N"/>
</dbReference>
<keyword evidence="13 19" id="KW-0547">Nucleotide-binding</keyword>
<dbReference type="SUPFAM" id="SSF56796">
    <property type="entry name" value="Dehydroquinate synthase-like"/>
    <property type="match status" value="1"/>
</dbReference>
<keyword evidence="10 19" id="KW-0963">Cytoplasm</keyword>
<evidence type="ECO:0000256" key="8">
    <source>
        <dbReference type="ARBA" id="ARBA00013031"/>
    </source>
</evidence>
<comment type="cofactor">
    <cofactor evidence="19">
        <name>Co(2+)</name>
        <dbReference type="ChEBI" id="CHEBI:48828"/>
    </cofactor>
    <cofactor evidence="19">
        <name>Zn(2+)</name>
        <dbReference type="ChEBI" id="CHEBI:29105"/>
    </cofactor>
    <text evidence="19">Binds 1 divalent metal cation per subunit. Can use either Co(2+) or Zn(2+).</text>
</comment>
<evidence type="ECO:0000256" key="12">
    <source>
        <dbReference type="ARBA" id="ARBA00022723"/>
    </source>
</evidence>
<dbReference type="KEGG" id="ccoo:ATE51_01612"/>
<keyword evidence="16 19" id="KW-0057">Aromatic amino acid biosynthesis</keyword>
<keyword evidence="17 19" id="KW-0456">Lyase</keyword>
<comment type="cofactor">
    <cofactor evidence="3">
        <name>Zn(2+)</name>
        <dbReference type="ChEBI" id="CHEBI:29105"/>
    </cofactor>
</comment>
<evidence type="ECO:0000256" key="7">
    <source>
        <dbReference type="ARBA" id="ARBA00005412"/>
    </source>
</evidence>
<evidence type="ECO:0000313" key="33">
    <source>
        <dbReference type="Proteomes" id="UP000576616"/>
    </source>
</evidence>
<keyword evidence="18 19" id="KW-0170">Cobalt</keyword>
<evidence type="ECO:0000256" key="19">
    <source>
        <dbReference type="HAMAP-Rule" id="MF_00110"/>
    </source>
</evidence>
<feature type="binding site" evidence="19">
    <location>
        <begin position="94"/>
        <end position="98"/>
    </location>
    <ligand>
        <name>NAD(+)</name>
        <dbReference type="ChEBI" id="CHEBI:57540"/>
    </ligand>
</feature>
<keyword evidence="15 19" id="KW-0520">NAD</keyword>
<dbReference type="PIRSF" id="PIRSF001455">
    <property type="entry name" value="DHQ_synth"/>
    <property type="match status" value="1"/>
</dbReference>
<dbReference type="InterPro" id="IPR056179">
    <property type="entry name" value="DHQS_C"/>
</dbReference>
<evidence type="ECO:0000313" key="25">
    <source>
        <dbReference type="EMBL" id="EAK5103335.1"/>
    </source>
</evidence>
<evidence type="ECO:0000256" key="2">
    <source>
        <dbReference type="ARBA" id="ARBA00001911"/>
    </source>
</evidence>
<dbReference type="PANTHER" id="PTHR43622">
    <property type="entry name" value="3-DEHYDROQUINATE SYNTHASE"/>
    <property type="match status" value="1"/>
</dbReference>
<dbReference type="InterPro" id="IPR050071">
    <property type="entry name" value="Dehydroquinate_synthase"/>
</dbReference>
<dbReference type="Gene3D" id="1.20.1090.10">
    <property type="entry name" value="Dehydroquinate synthase-like - alpha domain"/>
    <property type="match status" value="1"/>
</dbReference>
<dbReference type="PANTHER" id="PTHR43622:SF7">
    <property type="entry name" value="3-DEHYDROQUINATE SYNTHASE, CHLOROPLASTIC"/>
    <property type="match status" value="1"/>
</dbReference>
<dbReference type="EMBL" id="AACSIE010000001">
    <property type="protein sequence ID" value="EAL9203795.1"/>
    <property type="molecule type" value="Genomic_DNA"/>
</dbReference>
<dbReference type="STRING" id="195.ATE51_01612"/>
<dbReference type="CDD" id="cd08195">
    <property type="entry name" value="DHQS"/>
    <property type="match status" value="1"/>
</dbReference>
<dbReference type="OrthoDB" id="9806583at2"/>
<evidence type="ECO:0000256" key="4">
    <source>
        <dbReference type="ARBA" id="ARBA00003485"/>
    </source>
</evidence>
<evidence type="ECO:0000313" key="28">
    <source>
        <dbReference type="Proteomes" id="UP000352088"/>
    </source>
</evidence>
<comment type="subcellular location">
    <subcellularLocation>
        <location evidence="5 19">Cytoplasm</location>
    </subcellularLocation>
</comment>
<evidence type="ECO:0000313" key="23">
    <source>
        <dbReference type="EMBL" id="EAJ1076515.1"/>
    </source>
</evidence>
<dbReference type="Pfam" id="PF01761">
    <property type="entry name" value="DHQ_synthase"/>
    <property type="match status" value="1"/>
</dbReference>
<dbReference type="AlphaFoldDB" id="A0A0Q2KX84"/>
<evidence type="ECO:0000256" key="11">
    <source>
        <dbReference type="ARBA" id="ARBA00022605"/>
    </source>
</evidence>
<dbReference type="KEGG" id="ccof:VC76_04875"/>
<dbReference type="Proteomes" id="UP000557830">
    <property type="component" value="Unassembled WGS sequence"/>
</dbReference>
<feature type="binding site" evidence="19">
    <location>
        <position position="256"/>
    </location>
    <ligand>
        <name>Zn(2+)</name>
        <dbReference type="ChEBI" id="CHEBI:29105"/>
    </ligand>
</feature>
<feature type="binding site" evidence="19">
    <location>
        <position position="173"/>
    </location>
    <ligand>
        <name>Zn(2+)</name>
        <dbReference type="ChEBI" id="CHEBI:29105"/>
    </ligand>
</feature>
<evidence type="ECO:0000256" key="18">
    <source>
        <dbReference type="ARBA" id="ARBA00023285"/>
    </source>
</evidence>
<keyword evidence="14 19" id="KW-0862">Zinc</keyword>
<feature type="binding site" evidence="19">
    <location>
        <position position="140"/>
    </location>
    <ligand>
        <name>NAD(+)</name>
        <dbReference type="ChEBI" id="CHEBI:57540"/>
    </ligand>
</feature>
<dbReference type="Proteomes" id="UP000352088">
    <property type="component" value="Unassembled WGS sequence"/>
</dbReference>
<comment type="pathway">
    <text evidence="6 19">Metabolic intermediate biosynthesis; chorismate biosynthesis; chorismate from D-erythrose 4-phosphate and phosphoenolpyruvate: step 2/7.</text>
</comment>
<organism evidence="26 28">
    <name type="scientific">Campylobacter coli</name>
    <dbReference type="NCBI Taxonomy" id="195"/>
    <lineage>
        <taxon>Bacteria</taxon>
        <taxon>Pseudomonadati</taxon>
        <taxon>Campylobacterota</taxon>
        <taxon>Epsilonproteobacteria</taxon>
        <taxon>Campylobacterales</taxon>
        <taxon>Campylobacteraceae</taxon>
        <taxon>Campylobacter</taxon>
    </lineage>
</organism>
<evidence type="ECO:0000259" key="21">
    <source>
        <dbReference type="Pfam" id="PF24621"/>
    </source>
</evidence>
<evidence type="ECO:0000313" key="27">
    <source>
        <dbReference type="EMBL" id="EAL9203795.1"/>
    </source>
</evidence>
<evidence type="ECO:0000313" key="32">
    <source>
        <dbReference type="Proteomes" id="UP000557830"/>
    </source>
</evidence>
<evidence type="ECO:0000256" key="10">
    <source>
        <dbReference type="ARBA" id="ARBA00022490"/>
    </source>
</evidence>
<dbReference type="EC" id="4.2.3.4" evidence="8 19"/>
<evidence type="ECO:0000256" key="3">
    <source>
        <dbReference type="ARBA" id="ARBA00001947"/>
    </source>
</evidence>
<dbReference type="GO" id="GO:0009073">
    <property type="term" value="P:aromatic amino acid family biosynthetic process"/>
    <property type="evidence" value="ECO:0007669"/>
    <property type="project" value="UniProtKB-KW"/>
</dbReference>
<dbReference type="Proteomes" id="UP000382436">
    <property type="component" value="Unassembled WGS sequence"/>
</dbReference>
<protein>
    <recommendedName>
        <fullName evidence="9 19">3-dehydroquinate synthase</fullName>
        <shortName evidence="19">DHQS</shortName>
        <ecNumber evidence="8 19">4.2.3.4</ecNumber>
    </recommendedName>
</protein>
<dbReference type="GO" id="GO:0003856">
    <property type="term" value="F:3-dehydroquinate synthase activity"/>
    <property type="evidence" value="ECO:0007669"/>
    <property type="project" value="UniProtKB-UniRule"/>
</dbReference>
<feature type="binding site" evidence="19">
    <location>
        <position position="239"/>
    </location>
    <ligand>
        <name>Zn(2+)</name>
        <dbReference type="ChEBI" id="CHEBI:29105"/>
    </ligand>
</feature>
<dbReference type="Proteomes" id="UP000576616">
    <property type="component" value="Unassembled WGS sequence"/>
</dbReference>
<evidence type="ECO:0000313" key="22">
    <source>
        <dbReference type="EMBL" id="EAH8157928.1"/>
    </source>
</evidence>
<dbReference type="Pfam" id="PF24621">
    <property type="entry name" value="DHQS_C"/>
    <property type="match status" value="1"/>
</dbReference>
<feature type="binding site" evidence="19">
    <location>
        <begin position="158"/>
        <end position="161"/>
    </location>
    <ligand>
        <name>NAD(+)</name>
        <dbReference type="ChEBI" id="CHEBI:57540"/>
    </ligand>
</feature>
<dbReference type="UniPathway" id="UPA00053">
    <property type="reaction ID" value="UER00085"/>
</dbReference>
<dbReference type="GO" id="GO:0008652">
    <property type="term" value="P:amino acid biosynthetic process"/>
    <property type="evidence" value="ECO:0007669"/>
    <property type="project" value="UniProtKB-KW"/>
</dbReference>
<keyword evidence="11 19" id="KW-0028">Amino-acid biosynthesis</keyword>
<name>A0A0Q2KX84_CAMCO</name>
<dbReference type="InterPro" id="IPR016037">
    <property type="entry name" value="DHQ_synth_AroB"/>
</dbReference>
<dbReference type="eggNOG" id="COG0337">
    <property type="taxonomic scope" value="Bacteria"/>
</dbReference>
<dbReference type="Proteomes" id="UP000411403">
    <property type="component" value="Unassembled WGS sequence"/>
</dbReference>
<evidence type="ECO:0000313" key="26">
    <source>
        <dbReference type="EMBL" id="EAL6850008.1"/>
    </source>
</evidence>
<dbReference type="Proteomes" id="UP000409545">
    <property type="component" value="Unassembled WGS sequence"/>
</dbReference>
<dbReference type="GO" id="GO:0046872">
    <property type="term" value="F:metal ion binding"/>
    <property type="evidence" value="ECO:0007669"/>
    <property type="project" value="UniProtKB-KW"/>
</dbReference>
<dbReference type="EMBL" id="AACBVJ010000001">
    <property type="protein sequence ID" value="EAJ9196717.1"/>
    <property type="molecule type" value="Genomic_DNA"/>
</dbReference>
<evidence type="ECO:0000256" key="9">
    <source>
        <dbReference type="ARBA" id="ARBA00017684"/>
    </source>
</evidence>
<evidence type="ECO:0000256" key="6">
    <source>
        <dbReference type="ARBA" id="ARBA00004661"/>
    </source>
</evidence>
<reference evidence="22 33" key="2">
    <citation type="submission" date="2019-01" db="EMBL/GenBank/DDBJ databases">
        <authorList>
            <consortium name="PulseNet: The National Subtyping Network for Foodborne Disease Surveillance"/>
            <person name="Tarr C.L."/>
            <person name="Trees E."/>
            <person name="Katz L.S."/>
            <person name="Carleton-Romer H.A."/>
            <person name="Stroika S."/>
            <person name="Kucerova Z."/>
            <person name="Roache K.F."/>
            <person name="Sabol A.L."/>
            <person name="Besser J."/>
            <person name="Gerner-Smidt P."/>
        </authorList>
    </citation>
    <scope>NUCLEOTIDE SEQUENCE [LARGE SCALE GENOMIC DNA]</scope>
    <source>
        <strain evidence="24 29">PNUSAC001435</strain>
        <strain evidence="22 33">PNUSAC007828</strain>
    </source>
</reference>
<sequence length="351" mass="39657">MQINVDLKENAYKVYIDELDNLELDTKVFILSNPKISGLHLKTLLSKIKAKELFIATIEDGEEYKNLLTLEKILNQMFNSKLNRKSILISFGGGVISDMGGFAASIYQRGIDFINIPTTLLACVDAAVGGKTGVNNAFGKNLIGTFYQPKAVYCESEFLRTLGRRELAAGMAEFIKMAAMFDRDLLEFIEAIDKESFLNATCENEIFTQIISKSVELKARVVECDEKESGLRMLLNYGHTFAHVIENFTDYKQYLHGEAVAIGMNMANRLALKLGLLSKEECERIEKILLQFNLPTHYKIENINEFYEAFFMDKKSANQKLNFILANSLGKGLIKGDIAKEMILETLEEFQ</sequence>
<evidence type="ECO:0000313" key="30">
    <source>
        <dbReference type="Proteomes" id="UP000409545"/>
    </source>
</evidence>
<evidence type="ECO:0000259" key="20">
    <source>
        <dbReference type="Pfam" id="PF01761"/>
    </source>
</evidence>
<dbReference type="Gene3D" id="3.40.50.1970">
    <property type="match status" value="1"/>
</dbReference>
<evidence type="ECO:0000256" key="16">
    <source>
        <dbReference type="ARBA" id="ARBA00023141"/>
    </source>
</evidence>
<dbReference type="GO" id="GO:0009423">
    <property type="term" value="P:chorismate biosynthetic process"/>
    <property type="evidence" value="ECO:0007669"/>
    <property type="project" value="UniProtKB-UniRule"/>
</dbReference>
<comment type="similarity">
    <text evidence="7 19">Belongs to the sugar phosphate cyclases superfamily. Dehydroquinate synthase family.</text>
</comment>
<comment type="caution">
    <text evidence="26">The sequence shown here is derived from an EMBL/GenBank/DDBJ whole genome shotgun (WGS) entry which is preliminary data.</text>
</comment>
<dbReference type="EMBL" id="AACQHW010000001">
    <property type="protein sequence ID" value="EAL6850008.1"/>
    <property type="molecule type" value="Genomic_DNA"/>
</dbReference>
<evidence type="ECO:0000313" key="29">
    <source>
        <dbReference type="Proteomes" id="UP000382436"/>
    </source>
</evidence>
<accession>A0A0Q2KX84</accession>
<evidence type="ECO:0000256" key="14">
    <source>
        <dbReference type="ARBA" id="ARBA00022833"/>
    </source>
</evidence>
<comment type="catalytic activity">
    <reaction evidence="1 19">
        <text>7-phospho-2-dehydro-3-deoxy-D-arabino-heptonate = 3-dehydroquinate + phosphate</text>
        <dbReference type="Rhea" id="RHEA:21968"/>
        <dbReference type="ChEBI" id="CHEBI:32364"/>
        <dbReference type="ChEBI" id="CHEBI:43474"/>
        <dbReference type="ChEBI" id="CHEBI:58394"/>
        <dbReference type="EC" id="4.2.3.4"/>
    </reaction>
</comment>
<dbReference type="GO" id="GO:0005737">
    <property type="term" value="C:cytoplasm"/>
    <property type="evidence" value="ECO:0007669"/>
    <property type="project" value="UniProtKB-SubCell"/>
</dbReference>
<evidence type="ECO:0000256" key="17">
    <source>
        <dbReference type="ARBA" id="ARBA00023239"/>
    </source>
</evidence>
<evidence type="ECO:0000256" key="15">
    <source>
        <dbReference type="ARBA" id="ARBA00023027"/>
    </source>
</evidence>
<feature type="domain" description="3-dehydroquinate synthase C-terminal" evidence="21">
    <location>
        <begin position="170"/>
        <end position="316"/>
    </location>
</feature>